<organism evidence="1 2">
    <name type="scientific">Dendrobium catenatum</name>
    <dbReference type="NCBI Taxonomy" id="906689"/>
    <lineage>
        <taxon>Eukaryota</taxon>
        <taxon>Viridiplantae</taxon>
        <taxon>Streptophyta</taxon>
        <taxon>Embryophyta</taxon>
        <taxon>Tracheophyta</taxon>
        <taxon>Spermatophyta</taxon>
        <taxon>Magnoliopsida</taxon>
        <taxon>Liliopsida</taxon>
        <taxon>Asparagales</taxon>
        <taxon>Orchidaceae</taxon>
        <taxon>Epidendroideae</taxon>
        <taxon>Malaxideae</taxon>
        <taxon>Dendrobiinae</taxon>
        <taxon>Dendrobium</taxon>
    </lineage>
</organism>
<dbReference type="EMBL" id="KZ501928">
    <property type="protein sequence ID" value="PKU86713.1"/>
    <property type="molecule type" value="Genomic_DNA"/>
</dbReference>
<protein>
    <submittedName>
        <fullName evidence="1">Uncharacterized protein</fullName>
    </submittedName>
</protein>
<accession>A0A2I0XFN0</accession>
<sequence length="105" mass="11544">MEQGGALQIEDLLACTTALQPLIPCSIWLQHMLRNTCMQILLAPSLDPLLHSVRPQVGTYERSTQETAKGKPAHLLGCPGHASKNVTQEPALPLSHSRFFYLIPC</sequence>
<name>A0A2I0XFN0_9ASPA</name>
<proteinExistence type="predicted"/>
<dbReference type="AlphaFoldDB" id="A0A2I0XFN0"/>
<reference evidence="1 2" key="1">
    <citation type="journal article" date="2016" name="Sci. Rep.">
        <title>The Dendrobium catenatum Lindl. genome sequence provides insights into polysaccharide synthase, floral development and adaptive evolution.</title>
        <authorList>
            <person name="Zhang G.Q."/>
            <person name="Xu Q."/>
            <person name="Bian C."/>
            <person name="Tsai W.C."/>
            <person name="Yeh C.M."/>
            <person name="Liu K.W."/>
            <person name="Yoshida K."/>
            <person name="Zhang L.S."/>
            <person name="Chang S.B."/>
            <person name="Chen F."/>
            <person name="Shi Y."/>
            <person name="Su Y.Y."/>
            <person name="Zhang Y.Q."/>
            <person name="Chen L.J."/>
            <person name="Yin Y."/>
            <person name="Lin M."/>
            <person name="Huang H."/>
            <person name="Deng H."/>
            <person name="Wang Z.W."/>
            <person name="Zhu S.L."/>
            <person name="Zhao X."/>
            <person name="Deng C."/>
            <person name="Niu S.C."/>
            <person name="Huang J."/>
            <person name="Wang M."/>
            <person name="Liu G.H."/>
            <person name="Yang H.J."/>
            <person name="Xiao X.J."/>
            <person name="Hsiao Y.Y."/>
            <person name="Wu W.L."/>
            <person name="Chen Y.Y."/>
            <person name="Mitsuda N."/>
            <person name="Ohme-Takagi M."/>
            <person name="Luo Y.B."/>
            <person name="Van de Peer Y."/>
            <person name="Liu Z.J."/>
        </authorList>
    </citation>
    <scope>NUCLEOTIDE SEQUENCE [LARGE SCALE GENOMIC DNA]</scope>
    <source>
        <tissue evidence="1">The whole plant</tissue>
    </source>
</reference>
<reference evidence="1 2" key="2">
    <citation type="journal article" date="2017" name="Nature">
        <title>The Apostasia genome and the evolution of orchids.</title>
        <authorList>
            <person name="Zhang G.Q."/>
            <person name="Liu K.W."/>
            <person name="Li Z."/>
            <person name="Lohaus R."/>
            <person name="Hsiao Y.Y."/>
            <person name="Niu S.C."/>
            <person name="Wang J.Y."/>
            <person name="Lin Y.C."/>
            <person name="Xu Q."/>
            <person name="Chen L.J."/>
            <person name="Yoshida K."/>
            <person name="Fujiwara S."/>
            <person name="Wang Z.W."/>
            <person name="Zhang Y.Q."/>
            <person name="Mitsuda N."/>
            <person name="Wang M."/>
            <person name="Liu G.H."/>
            <person name="Pecoraro L."/>
            <person name="Huang H.X."/>
            <person name="Xiao X.J."/>
            <person name="Lin M."/>
            <person name="Wu X.Y."/>
            <person name="Wu W.L."/>
            <person name="Chen Y.Y."/>
            <person name="Chang S.B."/>
            <person name="Sakamoto S."/>
            <person name="Ohme-Takagi M."/>
            <person name="Yagi M."/>
            <person name="Zeng S.J."/>
            <person name="Shen C.Y."/>
            <person name="Yeh C.M."/>
            <person name="Luo Y.B."/>
            <person name="Tsai W.C."/>
            <person name="Van de Peer Y."/>
            <person name="Liu Z.J."/>
        </authorList>
    </citation>
    <scope>NUCLEOTIDE SEQUENCE [LARGE SCALE GENOMIC DNA]</scope>
    <source>
        <tissue evidence="1">The whole plant</tissue>
    </source>
</reference>
<evidence type="ECO:0000313" key="1">
    <source>
        <dbReference type="EMBL" id="PKU86713.1"/>
    </source>
</evidence>
<dbReference type="Proteomes" id="UP000233837">
    <property type="component" value="Unassembled WGS sequence"/>
</dbReference>
<evidence type="ECO:0000313" key="2">
    <source>
        <dbReference type="Proteomes" id="UP000233837"/>
    </source>
</evidence>
<gene>
    <name evidence="1" type="ORF">MA16_Dca023877</name>
</gene>
<keyword evidence="2" id="KW-1185">Reference proteome</keyword>